<dbReference type="InterPro" id="IPR003280">
    <property type="entry name" value="2pore_dom_K_chnl"/>
</dbReference>
<evidence type="ECO:0000256" key="11">
    <source>
        <dbReference type="SAM" id="Phobius"/>
    </source>
</evidence>
<organism evidence="13 14">
    <name type="scientific">Caenorhabditis briggsae</name>
    <dbReference type="NCBI Taxonomy" id="6238"/>
    <lineage>
        <taxon>Eukaryota</taxon>
        <taxon>Metazoa</taxon>
        <taxon>Ecdysozoa</taxon>
        <taxon>Nematoda</taxon>
        <taxon>Chromadorea</taxon>
        <taxon>Rhabditida</taxon>
        <taxon>Rhabditina</taxon>
        <taxon>Rhabditomorpha</taxon>
        <taxon>Rhabditoidea</taxon>
        <taxon>Rhabditidae</taxon>
        <taxon>Peloderinae</taxon>
        <taxon>Caenorhabditis</taxon>
    </lineage>
</organism>
<dbReference type="Pfam" id="PF07885">
    <property type="entry name" value="Ion_trans_2"/>
    <property type="match status" value="2"/>
</dbReference>
<evidence type="ECO:0000256" key="7">
    <source>
        <dbReference type="ARBA" id="ARBA00023303"/>
    </source>
</evidence>
<evidence type="ECO:0000313" key="13">
    <source>
        <dbReference type="EMBL" id="CAP32096.2"/>
    </source>
</evidence>
<feature type="compositionally biased region" description="Low complexity" evidence="10">
    <location>
        <begin position="954"/>
        <end position="967"/>
    </location>
</feature>
<dbReference type="EMBL" id="HE601226">
    <property type="protein sequence ID" value="CAP32096.2"/>
    <property type="molecule type" value="Genomic_DNA"/>
</dbReference>
<dbReference type="GO" id="GO:0071805">
    <property type="term" value="P:potassium ion transmembrane transport"/>
    <property type="evidence" value="ECO:0000318"/>
    <property type="project" value="GO_Central"/>
</dbReference>
<keyword evidence="4 11" id="KW-1133">Transmembrane helix</keyword>
<keyword evidence="7 8" id="KW-0407">Ion channel</keyword>
<reference evidence="13 14" key="1">
    <citation type="journal article" date="2003" name="PLoS Biol.">
        <title>The genome sequence of Caenorhabditis briggsae: a platform for comparative genomics.</title>
        <authorList>
            <person name="Stein L.D."/>
            <person name="Bao Z."/>
            <person name="Blasiar D."/>
            <person name="Blumenthal T."/>
            <person name="Brent M.R."/>
            <person name="Chen N."/>
            <person name="Chinwalla A."/>
            <person name="Clarke L."/>
            <person name="Clee C."/>
            <person name="Coghlan A."/>
            <person name="Coulson A."/>
            <person name="D'Eustachio P."/>
            <person name="Fitch D.H."/>
            <person name="Fulton L.A."/>
            <person name="Fulton R.E."/>
            <person name="Griffiths-Jones S."/>
            <person name="Harris T.W."/>
            <person name="Hillier L.W."/>
            <person name="Kamath R."/>
            <person name="Kuwabara P.E."/>
            <person name="Mardis E.R."/>
            <person name="Marra M.A."/>
            <person name="Miner T.L."/>
            <person name="Minx P."/>
            <person name="Mullikin J.C."/>
            <person name="Plumb R.W."/>
            <person name="Rogers J."/>
            <person name="Schein J.E."/>
            <person name="Sohrmann M."/>
            <person name="Spieth J."/>
            <person name="Stajich J.E."/>
            <person name="Wei C."/>
            <person name="Willey D."/>
            <person name="Wilson R.K."/>
            <person name="Durbin R."/>
            <person name="Waterston R.H."/>
        </authorList>
    </citation>
    <scope>NUCLEOTIDE SEQUENCE [LARGE SCALE GENOMIC DNA]</scope>
    <source>
        <strain evidence="13 14">AF16</strain>
    </source>
</reference>
<feature type="region of interest" description="Disordered" evidence="10">
    <location>
        <begin position="547"/>
        <end position="603"/>
    </location>
</feature>
<evidence type="ECO:0000256" key="4">
    <source>
        <dbReference type="ARBA" id="ARBA00022989"/>
    </source>
</evidence>
<keyword evidence="14" id="KW-1185">Reference proteome</keyword>
<comment type="similarity">
    <text evidence="8">Belongs to the two pore domain potassium channel (TC 1.A.1.8) family.</text>
</comment>
<dbReference type="eggNOG" id="KOG1418">
    <property type="taxonomic scope" value="Eukaryota"/>
</dbReference>
<evidence type="ECO:0000259" key="12">
    <source>
        <dbReference type="Pfam" id="PF07885"/>
    </source>
</evidence>
<feature type="compositionally biased region" description="Polar residues" evidence="10">
    <location>
        <begin position="789"/>
        <end position="808"/>
    </location>
</feature>
<feature type="transmembrane region" description="Helical" evidence="11">
    <location>
        <begin position="411"/>
        <end position="432"/>
    </location>
</feature>
<evidence type="ECO:0000256" key="9">
    <source>
        <dbReference type="SAM" id="Coils"/>
    </source>
</evidence>
<dbReference type="GO" id="GO:0005886">
    <property type="term" value="C:plasma membrane"/>
    <property type="evidence" value="ECO:0000318"/>
    <property type="project" value="GO_Central"/>
</dbReference>
<dbReference type="PANTHER" id="PTHR11003">
    <property type="entry name" value="POTASSIUM CHANNEL, SUBFAMILY K"/>
    <property type="match status" value="1"/>
</dbReference>
<feature type="transmembrane region" description="Helical" evidence="11">
    <location>
        <begin position="269"/>
        <end position="289"/>
    </location>
</feature>
<dbReference type="GO" id="GO:0022841">
    <property type="term" value="F:potassium ion leak channel activity"/>
    <property type="evidence" value="ECO:0000318"/>
    <property type="project" value="GO_Central"/>
</dbReference>
<feature type="domain" description="Potassium channel" evidence="12">
    <location>
        <begin position="241"/>
        <end position="297"/>
    </location>
</feature>
<dbReference type="SUPFAM" id="SSF81324">
    <property type="entry name" value="Voltage-gated potassium channels"/>
    <property type="match status" value="2"/>
</dbReference>
<sequence>MFFTSSMRHASPTTTVLADGYTDDALGSKYDNFRVMIRDLSMGFVRDLLLDSISAVFTGIASIEYIAWIKNSISQFSFQSRDDGTTINDDDDYRKEQKNSLKVRYRGRVVRMFAGQFSRTGSLEIEGGSEVQLSPPPTSFLGRCKYYYDKYKLHRISASVLLILYSFLGAWVFYYFEHDYEKEVKQKERTDLRMLRNDTFQRITSMVFRQGSTPNFEETFRDVFIEYEKRLHKVRLPECLDWDYWGALFYVGTLFTTIGYGNIAPRTALGRAASVIYAIVGIPLVLAILSKCGKWMTTSLSVSWQQHRLRIKEKAKKTTNRLRGKKIKAKLEALETGNPMGLEGLEELELESRTIPIWLALLICVVYVCGCSSLFLLWETRWTFFTSLYFFCISLSTIGLGDIVPDKPHMFIIMFVLVIVGLSIVSMFISVVQIKMEEWLYHLIKKIQREYTQAIENGEFPDKGELYKKILEKESPWMQLVGPTIMSGQQNNKLENTVEKFERLLKESKEIQTELSNRGMSTQVEKYEQSMACDPMSNDLKPEEHRETQWSRQMVDETVGPSEKMEELKLQRNDATSISRRSNDYRDSISDATSLPMDSMSSPEMKKKNKMACANCQCDIPSVENHSPIRPAPETRTDGVAQTDLAQFQIDEIAIKLANLQTQRVRPPIVEMATSAFMEDSPVHSEALDLPRGLSPEEINKICEAMSNSFYQNSQEALKQITDVGVGKDYETNFQDKSQLTSLTLPVPVRSSTANSSTSTTPPSRNSIATSPIVSLCEDFKKEQKQKQMRSMSTSPFPGNSMQEEETQTSLRQNLVNVATDPCTSQLIQRSTVTSPVGRDDAETVTIHMRSRQKKQVMFQETSQSVRIEMMDRMVSPVVSTANQRDQNTSPIEKSADYDDRSMQTSISDWFGKILKRKDESQQTSISEDVGKSKDKKKKKVSKEENSQASSLGSDVLTSSNTSSASESLKDSEKKKKKTFIAPNMSASVSMSTQYSPPPGCDRLSVEPYSTRARSSSTSGMGTSIFEEETRQEVIVQTDDSYLKIARRLDEYRNNKTQFLPVCAAAPLSSKEVEPFKSDRPSERSHYYFGGRRASRRKSRQDLKHGESQTGQSMDAELLKEVLCLLKIHFQSSEKSRSISPKRPCKQRGILARHPSLPTGISRGKVSDYVIQHEKGIHNPATNRQSPIKIIRQYSLDQDVL</sequence>
<feature type="compositionally biased region" description="Basic and acidic residues" evidence="10">
    <location>
        <begin position="1071"/>
        <end position="1086"/>
    </location>
</feature>
<dbReference type="HOGENOM" id="CLU_272174_0_0_1"/>
<dbReference type="Gene3D" id="1.10.287.70">
    <property type="match status" value="1"/>
</dbReference>
<evidence type="ECO:0000256" key="3">
    <source>
        <dbReference type="ARBA" id="ARBA00022692"/>
    </source>
</evidence>
<feature type="compositionally biased region" description="Basic and acidic residues" evidence="10">
    <location>
        <begin position="563"/>
        <end position="572"/>
    </location>
</feature>
<evidence type="ECO:0000313" key="14">
    <source>
        <dbReference type="Proteomes" id="UP000008549"/>
    </source>
</evidence>
<dbReference type="PANTHER" id="PTHR11003:SF86">
    <property type="entry name" value="POTASSIUM CHANNEL DOMAIN-CONTAINING PROTEIN"/>
    <property type="match status" value="1"/>
</dbReference>
<evidence type="ECO:0000256" key="2">
    <source>
        <dbReference type="ARBA" id="ARBA00022448"/>
    </source>
</evidence>
<dbReference type="FunCoup" id="A8XHH2">
    <property type="interactions" value="112"/>
</dbReference>
<gene>
    <name evidence="15" type="primary">twk-31</name>
    <name evidence="13" type="synonym">Cbr-twk-31</name>
    <name evidence="15" type="ORF">CBG13286</name>
    <name evidence="13" type="ORF">CBG_13286</name>
</gene>
<keyword evidence="6 11" id="KW-0472">Membrane</keyword>
<dbReference type="WormBase" id="CBG13286">
    <property type="protein sequence ID" value="CBP38367"/>
    <property type="gene ID" value="WBGene00034066"/>
    <property type="gene designation" value="Cbr-twk-31"/>
</dbReference>
<feature type="region of interest" description="Disordered" evidence="10">
    <location>
        <begin position="1071"/>
        <end position="1112"/>
    </location>
</feature>
<protein>
    <submittedName>
        <fullName evidence="13">Protein CBR-TWK-31</fullName>
    </submittedName>
</protein>
<feature type="region of interest" description="Disordered" evidence="10">
    <location>
        <begin position="918"/>
        <end position="979"/>
    </location>
</feature>
<feature type="transmembrane region" description="Helical" evidence="11">
    <location>
        <begin position="156"/>
        <end position="176"/>
    </location>
</feature>
<feature type="transmembrane region" description="Helical" evidence="11">
    <location>
        <begin position="384"/>
        <end position="404"/>
    </location>
</feature>
<evidence type="ECO:0000256" key="1">
    <source>
        <dbReference type="ARBA" id="ARBA00004141"/>
    </source>
</evidence>
<evidence type="ECO:0000256" key="5">
    <source>
        <dbReference type="ARBA" id="ARBA00023065"/>
    </source>
</evidence>
<dbReference type="InParanoid" id="A8XHH2"/>
<dbReference type="PRINTS" id="PR01333">
    <property type="entry name" value="2POREKCHANEL"/>
</dbReference>
<keyword evidence="9" id="KW-0175">Coiled coil</keyword>
<accession>A8XHH2</accession>
<feature type="domain" description="Potassium channel" evidence="12">
    <location>
        <begin position="363"/>
        <end position="437"/>
    </location>
</feature>
<dbReference type="STRING" id="6238.A8XHH2"/>
<feature type="region of interest" description="Disordered" evidence="10">
    <location>
        <begin position="878"/>
        <end position="903"/>
    </location>
</feature>
<evidence type="ECO:0000256" key="8">
    <source>
        <dbReference type="RuleBase" id="RU003857"/>
    </source>
</evidence>
<evidence type="ECO:0000256" key="10">
    <source>
        <dbReference type="SAM" id="MobiDB-lite"/>
    </source>
</evidence>
<reference evidence="13 14" key="2">
    <citation type="journal article" date="2011" name="PLoS Genet.">
        <title>Caenorhabditis briggsae recombinant inbred line genotypes reveal inter-strain incompatibility and the evolution of recombination.</title>
        <authorList>
            <person name="Ross J.A."/>
            <person name="Koboldt D.C."/>
            <person name="Staisch J.E."/>
            <person name="Chamberlin H.M."/>
            <person name="Gupta B.P."/>
            <person name="Miller R.D."/>
            <person name="Baird S.E."/>
            <person name="Haag E.S."/>
        </authorList>
    </citation>
    <scope>NUCLEOTIDE SEQUENCE [LARGE SCALE GENOMIC DNA]</scope>
    <source>
        <strain evidence="13 14">AF16</strain>
    </source>
</reference>
<feature type="coiled-coil region" evidence="9">
    <location>
        <begin position="491"/>
        <end position="518"/>
    </location>
</feature>
<evidence type="ECO:0000313" key="15">
    <source>
        <dbReference type="WormBase" id="CBG13286"/>
    </source>
</evidence>
<dbReference type="OMA" id="SMACDPM"/>
<dbReference type="InterPro" id="IPR013099">
    <property type="entry name" value="K_chnl_dom"/>
</dbReference>
<keyword evidence="3 8" id="KW-0812">Transmembrane</keyword>
<dbReference type="Proteomes" id="UP000008549">
    <property type="component" value="Unassembled WGS sequence"/>
</dbReference>
<feature type="compositionally biased region" description="Low complexity" evidence="10">
    <location>
        <begin position="750"/>
        <end position="767"/>
    </location>
</feature>
<proteinExistence type="inferred from homology"/>
<keyword evidence="5 8" id="KW-0406">Ion transport</keyword>
<comment type="subcellular location">
    <subcellularLocation>
        <location evidence="1">Membrane</location>
        <topology evidence="1">Multi-pass membrane protein</topology>
    </subcellularLocation>
</comment>
<feature type="compositionally biased region" description="Polar residues" evidence="10">
    <location>
        <begin position="878"/>
        <end position="892"/>
    </location>
</feature>
<keyword evidence="2 8" id="KW-0813">Transport</keyword>
<dbReference type="GO" id="GO:0015271">
    <property type="term" value="F:outward rectifier potassium channel activity"/>
    <property type="evidence" value="ECO:0000318"/>
    <property type="project" value="GO_Central"/>
</dbReference>
<evidence type="ECO:0000256" key="6">
    <source>
        <dbReference type="ARBA" id="ARBA00023136"/>
    </source>
</evidence>
<name>A8XHH2_CAEBR</name>
<feature type="region of interest" description="Disordered" evidence="10">
    <location>
        <begin position="749"/>
        <end position="808"/>
    </location>
</feature>
<dbReference type="AlphaFoldDB" id="A8XHH2"/>
<feature type="transmembrane region" description="Helical" evidence="11">
    <location>
        <begin position="357"/>
        <end position="378"/>
    </location>
</feature>